<comment type="caution">
    <text evidence="6">The sequence shown here is derived from an EMBL/GenBank/DDBJ whole genome shotgun (WGS) entry which is preliminary data.</text>
</comment>
<dbReference type="PANTHER" id="PTHR43400:SF10">
    <property type="entry name" value="3-OXOSTEROID 1-DEHYDROGENASE"/>
    <property type="match status" value="1"/>
</dbReference>
<evidence type="ECO:0000256" key="2">
    <source>
        <dbReference type="ARBA" id="ARBA00022630"/>
    </source>
</evidence>
<dbReference type="eggNOG" id="COG1053">
    <property type="taxonomic scope" value="Bacteria"/>
</dbReference>
<dbReference type="PANTHER" id="PTHR43400">
    <property type="entry name" value="FUMARATE REDUCTASE"/>
    <property type="match status" value="1"/>
</dbReference>
<dbReference type="GO" id="GO:0008202">
    <property type="term" value="P:steroid metabolic process"/>
    <property type="evidence" value="ECO:0007669"/>
    <property type="project" value="UniProtKB-ARBA"/>
</dbReference>
<evidence type="ECO:0000256" key="4">
    <source>
        <dbReference type="ARBA" id="ARBA00023002"/>
    </source>
</evidence>
<evidence type="ECO:0000313" key="6">
    <source>
        <dbReference type="EMBL" id="EGG50119.1"/>
    </source>
</evidence>
<dbReference type="HOGENOM" id="CLU_011398_4_3_4"/>
<keyword evidence="7" id="KW-1185">Reference proteome</keyword>
<dbReference type="Pfam" id="PF00890">
    <property type="entry name" value="FAD_binding_2"/>
    <property type="match status" value="1"/>
</dbReference>
<keyword evidence="2" id="KW-0285">Flavoprotein</keyword>
<protein>
    <submittedName>
        <fullName evidence="6">Tat pathway signal sequence domain protein</fullName>
    </submittedName>
</protein>
<accession>F3QP21</accession>
<dbReference type="Gene3D" id="3.50.50.60">
    <property type="entry name" value="FAD/NAD(P)-binding domain"/>
    <property type="match status" value="2"/>
</dbReference>
<dbReference type="EMBL" id="AFBP01000101">
    <property type="protein sequence ID" value="EGG50119.1"/>
    <property type="molecule type" value="Genomic_DNA"/>
</dbReference>
<comment type="cofactor">
    <cofactor evidence="1">
        <name>FAD</name>
        <dbReference type="ChEBI" id="CHEBI:57692"/>
    </cofactor>
</comment>
<keyword evidence="3" id="KW-0274">FAD</keyword>
<keyword evidence="4" id="KW-0560">Oxidoreductase</keyword>
<dbReference type="SUPFAM" id="SSF56425">
    <property type="entry name" value="Succinate dehydrogenase/fumarate reductase flavoprotein, catalytic domain"/>
    <property type="match status" value="1"/>
</dbReference>
<reference evidence="6 7" key="1">
    <citation type="submission" date="2011-02" db="EMBL/GenBank/DDBJ databases">
        <authorList>
            <person name="Weinstock G."/>
            <person name="Sodergren E."/>
            <person name="Clifton S."/>
            <person name="Fulton L."/>
            <person name="Fulton B."/>
            <person name="Courtney L."/>
            <person name="Fronick C."/>
            <person name="Harrison M."/>
            <person name="Strong C."/>
            <person name="Farmer C."/>
            <person name="Delahaunty K."/>
            <person name="Markovic C."/>
            <person name="Hall O."/>
            <person name="Minx P."/>
            <person name="Tomlinson C."/>
            <person name="Mitreva M."/>
            <person name="Hou S."/>
            <person name="Chen J."/>
            <person name="Wollam A."/>
            <person name="Pepin K.H."/>
            <person name="Johnson M."/>
            <person name="Bhonagiri V."/>
            <person name="Zhang X."/>
            <person name="Suruliraj S."/>
            <person name="Warren W."/>
            <person name="Chinwalla A."/>
            <person name="Mardis E.R."/>
            <person name="Wilson R.K."/>
        </authorList>
    </citation>
    <scope>NUCLEOTIDE SEQUENCE [LARGE SCALE GENOMIC DNA]</scope>
    <source>
        <strain evidence="6 7">YIT 11859</strain>
    </source>
</reference>
<gene>
    <name evidence="6" type="ORF">HMPREF9439_02712</name>
</gene>
<sequence>MICLYFCFTGKNAKQVSQGVDTSLLASDNLFVLTKENKMTSISRRSFLVGSTAMVCSLPTFAAEPENKFDESADVVVVGLGGAGAAAAITAADHKASVIILEKQPLATLRSNTRMSGGWVHCPDKDGNKEELRKYFRALFSAKYADKPSVGEEDDISNGMAEYWVEYTPNLMDWLKSLDPELKGQKFSGPAQYVNFPGAKTSSYASYHLMFPARMGKTSSYNGPKSEATEGEALWRALEKGIQDRSSLIRVIDNAPAVSLILNKDGHVVGVVAKKDGKDIHIQAKKGVILASGGYEYNAEMRKAFLPGPSVGGFAFYGTPYNEGEGIRMGIKAGAALSKVSTCAARMIWAPPVYHNGMRLGVTTVGVGAPGSFVVNALGDRFIAENKIMGGITNNSVYEKAAEQNLDTMTYDNMPAWQIFEEKIFKSRPLANLTRSTVGYGFVDYGASDNSDALKKGWILKADSIEELAKKIAETSVNKGRMNPQKLAETLKRFNEMSTAGKDEDFGRNPKSLKPLEGTVFYAIPLFAGGSNTKGGLKTNAEHQVLDWDGKPIKGLYAAGEIACGLNRGGAMLTDALVFGQVTGKAAASSK</sequence>
<evidence type="ECO:0000256" key="1">
    <source>
        <dbReference type="ARBA" id="ARBA00001974"/>
    </source>
</evidence>
<organism evidence="6 7">
    <name type="scientific">Parasutterella excrementihominis YIT 11859</name>
    <dbReference type="NCBI Taxonomy" id="762966"/>
    <lineage>
        <taxon>Bacteria</taxon>
        <taxon>Pseudomonadati</taxon>
        <taxon>Pseudomonadota</taxon>
        <taxon>Betaproteobacteria</taxon>
        <taxon>Burkholderiales</taxon>
        <taxon>Sutterellaceae</taxon>
        <taxon>Parasutterella</taxon>
    </lineage>
</organism>
<dbReference type="GO" id="GO:0016491">
    <property type="term" value="F:oxidoreductase activity"/>
    <property type="evidence" value="ECO:0007669"/>
    <property type="project" value="UniProtKB-KW"/>
</dbReference>
<feature type="domain" description="FAD-dependent oxidoreductase 2 FAD-binding" evidence="5">
    <location>
        <begin position="74"/>
        <end position="566"/>
    </location>
</feature>
<dbReference type="Gene3D" id="3.90.700.10">
    <property type="entry name" value="Succinate dehydrogenase/fumarate reductase flavoprotein, catalytic domain"/>
    <property type="match status" value="1"/>
</dbReference>
<evidence type="ECO:0000259" key="5">
    <source>
        <dbReference type="Pfam" id="PF00890"/>
    </source>
</evidence>
<dbReference type="InterPro" id="IPR036188">
    <property type="entry name" value="FAD/NAD-bd_sf"/>
</dbReference>
<dbReference type="InterPro" id="IPR050315">
    <property type="entry name" value="FAD-oxidoreductase_2"/>
</dbReference>
<dbReference type="SUPFAM" id="SSF51905">
    <property type="entry name" value="FAD/NAD(P)-binding domain"/>
    <property type="match status" value="1"/>
</dbReference>
<dbReference type="Proteomes" id="UP000005156">
    <property type="component" value="Unassembled WGS sequence"/>
</dbReference>
<dbReference type="AlphaFoldDB" id="F3QP21"/>
<dbReference type="InterPro" id="IPR003953">
    <property type="entry name" value="FAD-dep_OxRdtase_2_FAD-bd"/>
</dbReference>
<evidence type="ECO:0000256" key="3">
    <source>
        <dbReference type="ARBA" id="ARBA00022827"/>
    </source>
</evidence>
<name>F3QP21_9BURK</name>
<proteinExistence type="predicted"/>
<dbReference type="InterPro" id="IPR027477">
    <property type="entry name" value="Succ_DH/fumarate_Rdtase_cat_sf"/>
</dbReference>
<evidence type="ECO:0000313" key="7">
    <source>
        <dbReference type="Proteomes" id="UP000005156"/>
    </source>
</evidence>